<dbReference type="GO" id="GO:0005694">
    <property type="term" value="C:chromosome"/>
    <property type="evidence" value="ECO:0007669"/>
    <property type="project" value="UniProtKB-ARBA"/>
</dbReference>
<comment type="caution">
    <text evidence="6">The sequence shown here is derived from an EMBL/GenBank/DDBJ whole genome shotgun (WGS) entry which is preliminary data.</text>
</comment>
<feature type="compositionally biased region" description="Polar residues" evidence="4">
    <location>
        <begin position="972"/>
        <end position="987"/>
    </location>
</feature>
<sequence length="1510" mass="167416">MESMLQFLRGCLQHADLDTITKADMKKFYLKENGLKKLSAEEKKLFSEAINTVLEELSSKIQEPCDENQLNIKKVSEEGHSKENDKNVEEDEVISEEEAPEEEYIVEKIVDKKRIKGKVHYFLKWVGFPDSENTWEPKGNLDCPEIIAAFEASWKNKSVEQVKEKDSQELDKVLETDVNDIHMNSSEEDENRENTTSGVPNTSIKEVLSYSSNEGTQGLKTKAVPEDVSKGSEDVNYSEDNSTLFPRKSGKMKKRPRLSSSSESNSSQDEGHSSKTTNPERKKRKTVNDSIEKESRKDASEIKENLSSDGNDWTLKFSSDSDEENIALQEHFKDFGSDENAFNNINQTFTEKQILKDNLSQNISPIDITELNVDTPKNSAVKTFNKENVPENSPTKELFVNSSMVRDLKASADNLHNSFQALSNSGNKPVADLPLKQAVLLKTPSSKQQDSTKKKGLFSLNELAASSKTTSKLSRNSINKSLNQSLCDSNSSEDEPLANLAKTELNAIKIPKNKASKKYLSDSNCSEDEPLANLSKAEIKAPKKSKNKSLDRSLCESKSSEDKLLTNIAKTELKAKKKSQNKALKKSLSDSNSSEDEPLAKLSKAEIKAPKKSKNKSFDRSLCESKSSEDELLANIAKTELKAMKKSQNKALKKSLSDSNSSEDEPLANLTRSELKAPKISKNKLLNKSSSDSNSSEDEPLANLSKSVLKAQKPSKNKLLEKNSFDSNSSENELLANLSKNEVKTQKKPKTKLLKNGFIKTNILEIEPLVNLKLKGKKHEFDVNFNKKSITKKPRTNALVKGLKLVDKKFKKRKELVKNIGATTVALTKKLKSIESDGSEDKPLNVLKNKVDEFPRSKTGSRSKAKIIDSSDSEEDEIVIEKPKRTKKSTAPNKSRARKKISDSEEEPLESPKKAASDANRSESENEAVSIKNPSLSNPVKAKTVSDSEEQLASLKPSSNCSENDSEDDSLANMSENKTTRHSSGSENEVIPKPSKAKKSTSLNKLSRKGNISDSEDDNLADVKQASLNHAKDSENESEDEPLINIPKGKKVMDSSASEDEIVGKTKKKKQCSSKPVTKSRKSNISDSEDENLADVKQASSNHAKDSENESEDEPLINIPKGKKVMDSSASEDEIVGKTMKKKQCSSKPVTKSRKTNISDSEDESLINLKPNSSNIVNDSVDESLINISIGKKIDLKNQMVRKTIKSAKGSAKRNVISDSEDELLENIQQKSLSSENSSEEDEALAKISKGTLNTYDNTKSKENSSSESDEESKKNASDSEEELLINLKKKSAEGKKTLKGKSKNKPTPNKESEESSDSDAGPLAEKIDNSGKSKVTKKISSSNKSLSESSSADENAERTQGSKNNSKPSKEEKRSKTVKEKKRPSASENKIENLKKYVRAAGIRVKSYDQLFEKCKSMKAKCEKLTELLENHGMKGRPTLEKCKKLKKKLETKKEIAELDLSNILKTEGRRSKRSACVDTTNYKEVEKAPTPVKKFSRLQGIIDSEGSD</sequence>
<dbReference type="Proteomes" id="UP000827092">
    <property type="component" value="Unassembled WGS sequence"/>
</dbReference>
<feature type="compositionally biased region" description="Basic and acidic residues" evidence="4">
    <location>
        <begin position="223"/>
        <end position="233"/>
    </location>
</feature>
<dbReference type="PANTHER" id="PTHR15410:SF2">
    <property type="entry name" value="HIRA-INTERACTING PROTEIN 3"/>
    <property type="match status" value="1"/>
</dbReference>
<feature type="compositionally biased region" description="Basic residues" evidence="4">
    <location>
        <begin position="248"/>
        <end position="257"/>
    </location>
</feature>
<dbReference type="SUPFAM" id="SSF54160">
    <property type="entry name" value="Chromo domain-like"/>
    <property type="match status" value="1"/>
</dbReference>
<dbReference type="InterPro" id="IPR023780">
    <property type="entry name" value="Chromo_domain"/>
</dbReference>
<dbReference type="PANTHER" id="PTHR15410">
    <property type="entry name" value="HIRA-INTERACTING PROTEIN 3"/>
    <property type="match status" value="1"/>
</dbReference>
<feature type="domain" description="Chromo" evidence="5">
    <location>
        <begin position="104"/>
        <end position="162"/>
    </location>
</feature>
<evidence type="ECO:0000256" key="1">
    <source>
        <dbReference type="ARBA" id="ARBA00004123"/>
    </source>
</evidence>
<dbReference type="SMART" id="SM00298">
    <property type="entry name" value="CHROMO"/>
    <property type="match status" value="1"/>
</dbReference>
<feature type="coiled-coil region" evidence="3">
    <location>
        <begin position="1409"/>
        <end position="1468"/>
    </location>
</feature>
<dbReference type="Pfam" id="PF00385">
    <property type="entry name" value="Chromo"/>
    <property type="match status" value="1"/>
</dbReference>
<dbReference type="InterPro" id="IPR037647">
    <property type="entry name" value="HIRIP3"/>
</dbReference>
<feature type="region of interest" description="Disordered" evidence="4">
    <location>
        <begin position="1228"/>
        <end position="1391"/>
    </location>
</feature>
<dbReference type="InterPro" id="IPR000953">
    <property type="entry name" value="Chromo/chromo_shadow_dom"/>
</dbReference>
<feature type="region of interest" description="Disordered" evidence="4">
    <location>
        <begin position="73"/>
        <end position="98"/>
    </location>
</feature>
<feature type="region of interest" description="Disordered" evidence="4">
    <location>
        <begin position="574"/>
        <end position="629"/>
    </location>
</feature>
<accession>A0AAV6U343</accession>
<feature type="compositionally biased region" description="Basic residues" evidence="4">
    <location>
        <begin position="1139"/>
        <end position="1155"/>
    </location>
</feature>
<feature type="compositionally biased region" description="Low complexity" evidence="4">
    <location>
        <begin position="1339"/>
        <end position="1351"/>
    </location>
</feature>
<keyword evidence="2" id="KW-0539">Nucleus</keyword>
<feature type="compositionally biased region" description="Basic and acidic residues" evidence="4">
    <location>
        <begin position="616"/>
        <end position="629"/>
    </location>
</feature>
<gene>
    <name evidence="6" type="ORF">JTE90_005285</name>
</gene>
<reference evidence="6 7" key="1">
    <citation type="journal article" date="2022" name="Nat. Ecol. Evol.">
        <title>A masculinizing supergene underlies an exaggerated male reproductive morph in a spider.</title>
        <authorList>
            <person name="Hendrickx F."/>
            <person name="De Corte Z."/>
            <person name="Sonet G."/>
            <person name="Van Belleghem S.M."/>
            <person name="Kostlbacher S."/>
            <person name="Vangestel C."/>
        </authorList>
    </citation>
    <scope>NUCLEOTIDE SEQUENCE [LARGE SCALE GENOMIC DNA]</scope>
    <source>
        <strain evidence="6">W744_W776</strain>
    </source>
</reference>
<feature type="compositionally biased region" description="Basic residues" evidence="4">
    <location>
        <begin position="575"/>
        <end position="585"/>
    </location>
</feature>
<feature type="compositionally biased region" description="Polar residues" evidence="4">
    <location>
        <begin position="1000"/>
        <end position="1013"/>
    </location>
</feature>
<dbReference type="GO" id="GO:0005634">
    <property type="term" value="C:nucleus"/>
    <property type="evidence" value="ECO:0007669"/>
    <property type="project" value="UniProtKB-SubCell"/>
</dbReference>
<evidence type="ECO:0000256" key="3">
    <source>
        <dbReference type="SAM" id="Coils"/>
    </source>
</evidence>
<feature type="region of interest" description="Disordered" evidence="4">
    <location>
        <begin position="536"/>
        <end position="556"/>
    </location>
</feature>
<feature type="region of interest" description="Disordered" evidence="4">
    <location>
        <begin position="166"/>
        <end position="314"/>
    </location>
</feature>
<feature type="compositionally biased region" description="Acidic residues" evidence="4">
    <location>
        <begin position="88"/>
        <end position="98"/>
    </location>
</feature>
<feature type="compositionally biased region" description="Basic and acidic residues" evidence="4">
    <location>
        <begin position="286"/>
        <end position="306"/>
    </location>
</feature>
<dbReference type="PROSITE" id="PS50013">
    <property type="entry name" value="CHROMO_2"/>
    <property type="match status" value="1"/>
</dbReference>
<feature type="region of interest" description="Disordered" evidence="4">
    <location>
        <begin position="855"/>
        <end position="1166"/>
    </location>
</feature>
<evidence type="ECO:0000313" key="7">
    <source>
        <dbReference type="Proteomes" id="UP000827092"/>
    </source>
</evidence>
<feature type="compositionally biased region" description="Basic and acidic residues" evidence="4">
    <location>
        <begin position="1369"/>
        <end position="1391"/>
    </location>
</feature>
<feature type="compositionally biased region" description="Basic residues" evidence="4">
    <location>
        <begin position="1065"/>
        <end position="1082"/>
    </location>
</feature>
<feature type="region of interest" description="Disordered" evidence="4">
    <location>
        <begin position="652"/>
        <end position="732"/>
    </location>
</feature>
<feature type="compositionally biased region" description="Basic and acidic residues" evidence="4">
    <location>
        <begin position="166"/>
        <end position="175"/>
    </location>
</feature>
<protein>
    <recommendedName>
        <fullName evidence="5">Chromo domain-containing protein</fullName>
    </recommendedName>
</protein>
<dbReference type="InterPro" id="IPR023779">
    <property type="entry name" value="Chromodomain_CS"/>
</dbReference>
<proteinExistence type="predicted"/>
<feature type="compositionally biased region" description="Low complexity" evidence="4">
    <location>
        <begin position="683"/>
        <end position="694"/>
    </location>
</feature>
<feature type="compositionally biased region" description="Polar residues" evidence="4">
    <location>
        <begin position="194"/>
        <end position="219"/>
    </location>
</feature>
<evidence type="ECO:0000313" key="6">
    <source>
        <dbReference type="EMBL" id="KAG8178393.1"/>
    </source>
</evidence>
<dbReference type="EMBL" id="JAFNEN010000700">
    <property type="protein sequence ID" value="KAG8178393.1"/>
    <property type="molecule type" value="Genomic_DNA"/>
</dbReference>
<feature type="compositionally biased region" description="Low complexity" evidence="4">
    <location>
        <begin position="259"/>
        <end position="268"/>
    </location>
</feature>
<feature type="compositionally biased region" description="Basic and acidic residues" evidence="4">
    <location>
        <begin position="74"/>
        <end position="87"/>
    </location>
</feature>
<evidence type="ECO:0000259" key="5">
    <source>
        <dbReference type="PROSITE" id="PS50013"/>
    </source>
</evidence>
<keyword evidence="3" id="KW-0175">Coiled coil</keyword>
<dbReference type="Gene3D" id="2.40.50.40">
    <property type="match status" value="1"/>
</dbReference>
<evidence type="ECO:0000256" key="2">
    <source>
        <dbReference type="ARBA" id="ARBA00023242"/>
    </source>
</evidence>
<evidence type="ECO:0000256" key="4">
    <source>
        <dbReference type="SAM" id="MobiDB-lite"/>
    </source>
</evidence>
<organism evidence="6 7">
    <name type="scientific">Oedothorax gibbosus</name>
    <dbReference type="NCBI Taxonomy" id="931172"/>
    <lineage>
        <taxon>Eukaryota</taxon>
        <taxon>Metazoa</taxon>
        <taxon>Ecdysozoa</taxon>
        <taxon>Arthropoda</taxon>
        <taxon>Chelicerata</taxon>
        <taxon>Arachnida</taxon>
        <taxon>Araneae</taxon>
        <taxon>Araneomorphae</taxon>
        <taxon>Entelegynae</taxon>
        <taxon>Araneoidea</taxon>
        <taxon>Linyphiidae</taxon>
        <taxon>Erigoninae</taxon>
        <taxon>Oedothorax</taxon>
    </lineage>
</organism>
<dbReference type="InterPro" id="IPR016197">
    <property type="entry name" value="Chromo-like_dom_sf"/>
</dbReference>
<feature type="compositionally biased region" description="Basic and acidic residues" evidence="4">
    <location>
        <begin position="910"/>
        <end position="924"/>
    </location>
</feature>
<name>A0AAV6U343_9ARAC</name>
<keyword evidence="7" id="KW-1185">Reference proteome</keyword>
<dbReference type="PROSITE" id="PS00598">
    <property type="entry name" value="CHROMO_1"/>
    <property type="match status" value="1"/>
</dbReference>
<comment type="subcellular location">
    <subcellularLocation>
        <location evidence="1">Nucleus</location>
    </subcellularLocation>
</comment>